<evidence type="ECO:0000313" key="1">
    <source>
        <dbReference type="EMBL" id="KYM76215.1"/>
    </source>
</evidence>
<name>A0A195AW11_9HYME</name>
<organism evidence="1 2">
    <name type="scientific">Atta colombica</name>
    <dbReference type="NCBI Taxonomy" id="520822"/>
    <lineage>
        <taxon>Eukaryota</taxon>
        <taxon>Metazoa</taxon>
        <taxon>Ecdysozoa</taxon>
        <taxon>Arthropoda</taxon>
        <taxon>Hexapoda</taxon>
        <taxon>Insecta</taxon>
        <taxon>Pterygota</taxon>
        <taxon>Neoptera</taxon>
        <taxon>Endopterygota</taxon>
        <taxon>Hymenoptera</taxon>
        <taxon>Apocrita</taxon>
        <taxon>Aculeata</taxon>
        <taxon>Formicoidea</taxon>
        <taxon>Formicidae</taxon>
        <taxon>Myrmicinae</taxon>
        <taxon>Atta</taxon>
    </lineage>
</organism>
<accession>A0A195AW11</accession>
<keyword evidence="2" id="KW-1185">Reference proteome</keyword>
<protein>
    <submittedName>
        <fullName evidence="1">Uncharacterized protein</fullName>
    </submittedName>
</protein>
<dbReference type="EMBL" id="KQ976731">
    <property type="protein sequence ID" value="KYM76215.1"/>
    <property type="molecule type" value="Genomic_DNA"/>
</dbReference>
<dbReference type="Proteomes" id="UP000078540">
    <property type="component" value="Unassembled WGS sequence"/>
</dbReference>
<proteinExistence type="predicted"/>
<evidence type="ECO:0000313" key="2">
    <source>
        <dbReference type="Proteomes" id="UP000078540"/>
    </source>
</evidence>
<gene>
    <name evidence="1" type="ORF">ALC53_13242</name>
</gene>
<sequence length="33" mass="3700">MGITPIERYVASTGSYIGKIYLSGFLNYITENK</sequence>
<reference evidence="1 2" key="1">
    <citation type="submission" date="2015-09" db="EMBL/GenBank/DDBJ databases">
        <title>Atta colombica WGS genome.</title>
        <authorList>
            <person name="Nygaard S."/>
            <person name="Hu H."/>
            <person name="Boomsma J."/>
            <person name="Zhang G."/>
        </authorList>
    </citation>
    <scope>NUCLEOTIDE SEQUENCE [LARGE SCALE GENOMIC DNA]</scope>
    <source>
        <strain evidence="1">Treedump-2</strain>
        <tissue evidence="1">Whole body</tissue>
    </source>
</reference>
<dbReference type="AlphaFoldDB" id="A0A195AW11"/>